<dbReference type="Gene3D" id="3.30.565.10">
    <property type="entry name" value="Histidine kinase-like ATPase, C-terminal domain"/>
    <property type="match status" value="1"/>
</dbReference>
<keyword evidence="7" id="KW-1133">Transmembrane helix</keyword>
<dbReference type="Pfam" id="PF08376">
    <property type="entry name" value="NIT"/>
    <property type="match status" value="1"/>
</dbReference>
<dbReference type="RefSeq" id="WP_377514335.1">
    <property type="nucleotide sequence ID" value="NZ_JBHSQS010000014.1"/>
</dbReference>
<keyword evidence="7" id="KW-0472">Membrane</keyword>
<keyword evidence="4" id="KW-0808">Transferase</keyword>
<evidence type="ECO:0000256" key="2">
    <source>
        <dbReference type="ARBA" id="ARBA00012438"/>
    </source>
</evidence>
<evidence type="ECO:0000259" key="8">
    <source>
        <dbReference type="PROSITE" id="PS50906"/>
    </source>
</evidence>
<evidence type="ECO:0000256" key="4">
    <source>
        <dbReference type="ARBA" id="ARBA00022679"/>
    </source>
</evidence>
<accession>A0ABW1HCC2</accession>
<dbReference type="InterPro" id="IPR003594">
    <property type="entry name" value="HATPase_dom"/>
</dbReference>
<protein>
    <recommendedName>
        <fullName evidence="2">histidine kinase</fullName>
        <ecNumber evidence="2">2.7.13.3</ecNumber>
    </recommendedName>
</protein>
<dbReference type="InterPro" id="IPR050428">
    <property type="entry name" value="TCS_sensor_his_kinase"/>
</dbReference>
<dbReference type="SMART" id="SM00387">
    <property type="entry name" value="HATPase_c"/>
    <property type="match status" value="1"/>
</dbReference>
<dbReference type="EMBL" id="JBHSQS010000014">
    <property type="protein sequence ID" value="MFC5926156.1"/>
    <property type="molecule type" value="Genomic_DNA"/>
</dbReference>
<proteinExistence type="predicted"/>
<evidence type="ECO:0000256" key="6">
    <source>
        <dbReference type="SAM" id="MobiDB-lite"/>
    </source>
</evidence>
<reference evidence="10" key="1">
    <citation type="journal article" date="2019" name="Int. J. Syst. Evol. Microbiol.">
        <title>The Global Catalogue of Microorganisms (GCM) 10K type strain sequencing project: providing services to taxonomists for standard genome sequencing and annotation.</title>
        <authorList>
            <consortium name="The Broad Institute Genomics Platform"/>
            <consortium name="The Broad Institute Genome Sequencing Center for Infectious Disease"/>
            <person name="Wu L."/>
            <person name="Ma J."/>
        </authorList>
    </citation>
    <scope>NUCLEOTIDE SEQUENCE [LARGE SCALE GENOMIC DNA]</scope>
    <source>
        <strain evidence="10">CGMCC 4.7144</strain>
    </source>
</reference>
<dbReference type="Proteomes" id="UP001596226">
    <property type="component" value="Unassembled WGS sequence"/>
</dbReference>
<evidence type="ECO:0000256" key="5">
    <source>
        <dbReference type="ARBA" id="ARBA00022777"/>
    </source>
</evidence>
<dbReference type="InterPro" id="IPR036890">
    <property type="entry name" value="HATPase_C_sf"/>
</dbReference>
<sequence>MRTRDWPIRSKLTALVVAPVTALLALWIFATTLTFGPALDLLSARTLLYDLGRPGESVVTELQRERRLSLVQLGGAAELPALIEQRQRTDRAVAELRRRVDGEALRDAADDLLDARVDQLVTALAALPTGRGFIDDRKVDRAGALGLYSGMISAAFQAFEGMATLSEPDLNREALALTALGRSRELLGQADALLAGALTAGRFAEGEHAQFVQAIGNQRWLTESAVADLPDADRAAYQRLSEGEAFTRLRTMQDALVAANRSGRPPVNAATWQANHDAVQQQLRDFELAQADGLTDRSVPMAVGILVRLAAAGVLGLVAVVISVLVALRVGRTLVRRLSGVRTVALELAEHRLPDVVTRLRRGEQVDVAREVPPLEYGHDEIGEVGRAFTEVQRTAVQAAVDEVALRRGLNEVFLNIARRSQSLVHRQLALLDRMERRAEDPDELAELFQVDHLATRLRRHAEDLVILAGSAPGRGWRNPVAMVDLVRGAISEVEAYDRVDITAVQPAGVLGRAVGDVIHLLAELIENATAFSPPDTRVTVTGEQVSNGYAVEITDRGLGMSAAALETVNTRLASSPEFDPTQSARLGLFVVARLAARHGVRVRLRPSGAAGVTAVVLVPTDLVTAEPPAGPDPTAPGFAPSTPHRPTGTARRSTVPRPRGGRTRPTTALSAADAQAPPTGTPAPVAPPASGSGAGGPLSSGSGAGGPLSNGATDGEGVTEPIPTADPSTDELDGLPRRVRRRPPAATPRSAAVDTPSPRSPEEVRRVMSALQAGTARGRATVVTPPAPANPAAPPRPSSPAASAMPAAPQSPASPPSPASPAAPAMPAAPPSPASPTTDPGPATTPETLTATERDA</sequence>
<feature type="compositionally biased region" description="Low complexity" evidence="6">
    <location>
        <begin position="836"/>
        <end position="857"/>
    </location>
</feature>
<keyword evidence="10" id="KW-1185">Reference proteome</keyword>
<feature type="compositionally biased region" description="Pro residues" evidence="6">
    <location>
        <begin position="786"/>
        <end position="799"/>
    </location>
</feature>
<dbReference type="Pfam" id="PF02518">
    <property type="entry name" value="HATPase_c"/>
    <property type="match status" value="1"/>
</dbReference>
<dbReference type="InterPro" id="IPR013587">
    <property type="entry name" value="Nitrate/nitrite_sensing"/>
</dbReference>
<feature type="compositionally biased region" description="Pro residues" evidence="6">
    <location>
        <begin position="813"/>
        <end position="822"/>
    </location>
</feature>
<feature type="compositionally biased region" description="Gly residues" evidence="6">
    <location>
        <begin position="693"/>
        <end position="709"/>
    </location>
</feature>
<dbReference type="InterPro" id="IPR010910">
    <property type="entry name" value="Nitrate/nitrite_sensing_bac"/>
</dbReference>
<dbReference type="Gene3D" id="6.10.340.10">
    <property type="match status" value="1"/>
</dbReference>
<feature type="compositionally biased region" description="Low complexity" evidence="6">
    <location>
        <begin position="652"/>
        <end position="679"/>
    </location>
</feature>
<gene>
    <name evidence="9" type="ORF">ACFQGL_22740</name>
</gene>
<feature type="region of interest" description="Disordered" evidence="6">
    <location>
        <begin position="626"/>
        <end position="857"/>
    </location>
</feature>
<keyword evidence="5" id="KW-0418">Kinase</keyword>
<dbReference type="SUPFAM" id="SSF55874">
    <property type="entry name" value="ATPase domain of HSP90 chaperone/DNA topoisomerase II/histidine kinase"/>
    <property type="match status" value="1"/>
</dbReference>
<evidence type="ECO:0000313" key="10">
    <source>
        <dbReference type="Proteomes" id="UP001596226"/>
    </source>
</evidence>
<dbReference type="PANTHER" id="PTHR45436">
    <property type="entry name" value="SENSOR HISTIDINE KINASE YKOH"/>
    <property type="match status" value="1"/>
</dbReference>
<feature type="domain" description="NIT" evidence="8">
    <location>
        <begin position="53"/>
        <end position="301"/>
    </location>
</feature>
<keyword evidence="3" id="KW-0597">Phosphoprotein</keyword>
<dbReference type="EC" id="2.7.13.3" evidence="2"/>
<name>A0ABW1HCC2_9ACTN</name>
<feature type="compositionally biased region" description="Low complexity" evidence="6">
    <location>
        <begin position="800"/>
        <end position="812"/>
    </location>
</feature>
<comment type="catalytic activity">
    <reaction evidence="1">
        <text>ATP + protein L-histidine = ADP + protein N-phospho-L-histidine.</text>
        <dbReference type="EC" id="2.7.13.3"/>
    </reaction>
</comment>
<keyword evidence="7" id="KW-0812">Transmembrane</keyword>
<evidence type="ECO:0000256" key="3">
    <source>
        <dbReference type="ARBA" id="ARBA00022553"/>
    </source>
</evidence>
<dbReference type="PROSITE" id="PS50906">
    <property type="entry name" value="NIT"/>
    <property type="match status" value="1"/>
</dbReference>
<evidence type="ECO:0000256" key="7">
    <source>
        <dbReference type="SAM" id="Phobius"/>
    </source>
</evidence>
<comment type="caution">
    <text evidence="9">The sequence shown here is derived from an EMBL/GenBank/DDBJ whole genome shotgun (WGS) entry which is preliminary data.</text>
</comment>
<evidence type="ECO:0000256" key="1">
    <source>
        <dbReference type="ARBA" id="ARBA00000085"/>
    </source>
</evidence>
<organism evidence="9 10">
    <name type="scientific">Micromonospora vulcania</name>
    <dbReference type="NCBI Taxonomy" id="1441873"/>
    <lineage>
        <taxon>Bacteria</taxon>
        <taxon>Bacillati</taxon>
        <taxon>Actinomycetota</taxon>
        <taxon>Actinomycetes</taxon>
        <taxon>Micromonosporales</taxon>
        <taxon>Micromonosporaceae</taxon>
        <taxon>Micromonospora</taxon>
    </lineage>
</organism>
<dbReference type="PANTHER" id="PTHR45436:SF5">
    <property type="entry name" value="SENSOR HISTIDINE KINASE TRCS"/>
    <property type="match status" value="1"/>
</dbReference>
<feature type="transmembrane region" description="Helical" evidence="7">
    <location>
        <begin position="12"/>
        <end position="30"/>
    </location>
</feature>
<evidence type="ECO:0000313" key="9">
    <source>
        <dbReference type="EMBL" id="MFC5926156.1"/>
    </source>
</evidence>